<sequence>MLGYSRYVALGDSQTEGLWDGDDETGLVGFADRLATMLAELRPGLRYANLAIRGKQIGDVLDDQLPRALDMGADLITVCIGMNDMTRPGPGFDRALAQLDELHRRLAGSGATVVTTTFPNLARILPIGRVLARRVVAINAEIRAAAHRHGFRLVDLYAAPSMTQPATWSADRVHGSADGHRRFAAAAAEALGLPGSGHDWAEADAAAEPPSLRSRTYSQVLWTQNMLMPWLWNHLRGRSSGDGRTPRRPVLEELSG</sequence>
<dbReference type="Gene3D" id="3.40.50.1110">
    <property type="entry name" value="SGNH hydrolase"/>
    <property type="match status" value="1"/>
</dbReference>
<organism evidence="2 3">
    <name type="scientific">Mycolicibacterium chubuense (strain NBB4)</name>
    <name type="common">Mycobacterium chubuense</name>
    <dbReference type="NCBI Taxonomy" id="710421"/>
    <lineage>
        <taxon>Bacteria</taxon>
        <taxon>Bacillati</taxon>
        <taxon>Actinomycetota</taxon>
        <taxon>Actinomycetes</taxon>
        <taxon>Mycobacteriales</taxon>
        <taxon>Mycobacteriaceae</taxon>
        <taxon>Mycolicibacterium</taxon>
    </lineage>
</organism>
<gene>
    <name evidence="2" type="ordered locus">Mycch_2727</name>
</gene>
<reference evidence="2 3" key="1">
    <citation type="submission" date="2012-06" db="EMBL/GenBank/DDBJ databases">
        <title>Complete sequence of chromosome of Mycobacterium chubuense NBB4.</title>
        <authorList>
            <consortium name="US DOE Joint Genome Institute"/>
            <person name="Lucas S."/>
            <person name="Han J."/>
            <person name="Lapidus A."/>
            <person name="Cheng J.-F."/>
            <person name="Goodwin L."/>
            <person name="Pitluck S."/>
            <person name="Peters L."/>
            <person name="Mikhailova N."/>
            <person name="Teshima H."/>
            <person name="Detter J.C."/>
            <person name="Han C."/>
            <person name="Tapia R."/>
            <person name="Land M."/>
            <person name="Hauser L."/>
            <person name="Kyrpides N."/>
            <person name="Ivanova N."/>
            <person name="Pagani I."/>
            <person name="Mattes T."/>
            <person name="Holmes A."/>
            <person name="Rutledge P."/>
            <person name="Paulsen I."/>
            <person name="Coleman N."/>
            <person name="Woyke T."/>
        </authorList>
    </citation>
    <scope>NUCLEOTIDE SEQUENCE [LARGE SCALE GENOMIC DNA]</scope>
    <source>
        <strain evidence="2 3">NBB4</strain>
    </source>
</reference>
<dbReference type="SUPFAM" id="SSF52266">
    <property type="entry name" value="SGNH hydrolase"/>
    <property type="match status" value="1"/>
</dbReference>
<evidence type="ECO:0000313" key="2">
    <source>
        <dbReference type="EMBL" id="AFM17488.1"/>
    </source>
</evidence>
<dbReference type="STRING" id="710421.Mycch_2727"/>
<dbReference type="HOGENOM" id="CLU_069365_1_0_11"/>
<evidence type="ECO:0000259" key="1">
    <source>
        <dbReference type="Pfam" id="PF13472"/>
    </source>
</evidence>
<keyword evidence="3" id="KW-1185">Reference proteome</keyword>
<dbReference type="AlphaFoldDB" id="I4BJN1"/>
<name>I4BJN1_MYCCN</name>
<dbReference type="EMBL" id="CP003053">
    <property type="protein sequence ID" value="AFM17488.1"/>
    <property type="molecule type" value="Genomic_DNA"/>
</dbReference>
<dbReference type="PATRIC" id="fig|710421.3.peg.2716"/>
<evidence type="ECO:0000313" key="3">
    <source>
        <dbReference type="Proteomes" id="UP000006057"/>
    </source>
</evidence>
<dbReference type="PANTHER" id="PTHR43784">
    <property type="entry name" value="GDSL-LIKE LIPASE/ACYLHYDROLASE, PUTATIVE (AFU_ORTHOLOGUE AFUA_2G00820)-RELATED"/>
    <property type="match status" value="1"/>
</dbReference>
<dbReference type="Pfam" id="PF13472">
    <property type="entry name" value="Lipase_GDSL_2"/>
    <property type="match status" value="1"/>
</dbReference>
<dbReference type="RefSeq" id="WP_014815965.1">
    <property type="nucleotide sequence ID" value="NC_018027.1"/>
</dbReference>
<dbReference type="PANTHER" id="PTHR43784:SF2">
    <property type="entry name" value="GDSL-LIKE LIPASE_ACYLHYDROLASE, PUTATIVE (AFU_ORTHOLOGUE AFUA_2G00820)-RELATED"/>
    <property type="match status" value="1"/>
</dbReference>
<dbReference type="InterPro" id="IPR036514">
    <property type="entry name" value="SGNH_hydro_sf"/>
</dbReference>
<dbReference type="eggNOG" id="COG2755">
    <property type="taxonomic scope" value="Bacteria"/>
</dbReference>
<dbReference type="Proteomes" id="UP000006057">
    <property type="component" value="Chromosome"/>
</dbReference>
<accession>I4BJN1</accession>
<dbReference type="InterPro" id="IPR053140">
    <property type="entry name" value="GDSL_Rv0518-like"/>
</dbReference>
<protein>
    <submittedName>
        <fullName evidence="2">Lysophospholipase L1-like esterase</fullName>
    </submittedName>
</protein>
<dbReference type="KEGG" id="mcb:Mycch_2727"/>
<dbReference type="OrthoDB" id="3465773at2"/>
<dbReference type="CDD" id="cd01832">
    <property type="entry name" value="SGNH_hydrolase_like_1"/>
    <property type="match status" value="1"/>
</dbReference>
<proteinExistence type="predicted"/>
<feature type="domain" description="SGNH hydrolase-type esterase" evidence="1">
    <location>
        <begin position="9"/>
        <end position="182"/>
    </location>
</feature>
<dbReference type="InterPro" id="IPR013830">
    <property type="entry name" value="SGNH_hydro"/>
</dbReference>